<feature type="domain" description="GAF" evidence="1">
    <location>
        <begin position="20"/>
        <end position="164"/>
    </location>
</feature>
<organism evidence="2 3">
    <name type="scientific">Marinigracilibium pacificum</name>
    <dbReference type="NCBI Taxonomy" id="2729599"/>
    <lineage>
        <taxon>Bacteria</taxon>
        <taxon>Pseudomonadati</taxon>
        <taxon>Bacteroidota</taxon>
        <taxon>Cytophagia</taxon>
        <taxon>Cytophagales</taxon>
        <taxon>Flammeovirgaceae</taxon>
        <taxon>Marinigracilibium</taxon>
    </lineage>
</organism>
<dbReference type="SMART" id="SM00065">
    <property type="entry name" value="GAF"/>
    <property type="match status" value="1"/>
</dbReference>
<dbReference type="EMBL" id="JABBNU010000004">
    <property type="protein sequence ID" value="NMM48244.1"/>
    <property type="molecule type" value="Genomic_DNA"/>
</dbReference>
<dbReference type="InterPro" id="IPR003018">
    <property type="entry name" value="GAF"/>
</dbReference>
<sequence>MKISDLRKGKGISPILLAEAEDKELKALVKKAAFKLGAPIAMVNLLLDHIQYFRAHYGLPKDLEIARGTNRDVSFCQFVVNKGSVFEVNDAENDKRIPQHLVKEYGIRSYLGIPITARNEIVGSLCVIDTVPRKFTMQEQEVLSELSTIVNKKFEKIITKKEKERPNLLEKNICYALEEIKTSISPIEIGINNGFNFVEGVKSFLRLSEHKLNGNSVPTSSLLSLLEAAKKSLYTLENDLYNMDAAYGDTIDSIKAMENLYIQSNETYLMDIAESGRELSRHLTRDIGGVYLPDIEENLRLSVNKQTGIALISNSLIHMAGVLLTKNEYSGGIRMNLSDLEHEACVSIQANEFEMVNSKDLAKTLNLLVHDDPSVDVITIPNGIELRFSILK</sequence>
<name>A0A848J186_9BACT</name>
<reference evidence="2 3" key="1">
    <citation type="submission" date="2020-04" db="EMBL/GenBank/DDBJ databases">
        <title>Flammeovirgaceae bacterium KN852 isolated from deep sea.</title>
        <authorList>
            <person name="Zhang D.-C."/>
        </authorList>
    </citation>
    <scope>NUCLEOTIDE SEQUENCE [LARGE SCALE GENOMIC DNA]</scope>
    <source>
        <strain evidence="2 3">KN852</strain>
    </source>
</reference>
<dbReference type="Proteomes" id="UP000559010">
    <property type="component" value="Unassembled WGS sequence"/>
</dbReference>
<accession>A0A848J186</accession>
<dbReference type="RefSeq" id="WP_169679760.1">
    <property type="nucleotide sequence ID" value="NZ_JABBNU010000004.1"/>
</dbReference>
<evidence type="ECO:0000313" key="3">
    <source>
        <dbReference type="Proteomes" id="UP000559010"/>
    </source>
</evidence>
<protein>
    <submittedName>
        <fullName evidence="2">GAF domain-containing protein</fullName>
    </submittedName>
</protein>
<dbReference type="Pfam" id="PF01590">
    <property type="entry name" value="GAF"/>
    <property type="match status" value="1"/>
</dbReference>
<evidence type="ECO:0000313" key="2">
    <source>
        <dbReference type="EMBL" id="NMM48244.1"/>
    </source>
</evidence>
<dbReference type="Gene3D" id="3.30.450.40">
    <property type="match status" value="1"/>
</dbReference>
<dbReference type="PANTHER" id="PTHR43102">
    <property type="entry name" value="SLR1143 PROTEIN"/>
    <property type="match status" value="1"/>
</dbReference>
<gene>
    <name evidence="2" type="ORF">HH304_07525</name>
</gene>
<evidence type="ECO:0000259" key="1">
    <source>
        <dbReference type="SMART" id="SM00065"/>
    </source>
</evidence>
<comment type="caution">
    <text evidence="2">The sequence shown here is derived from an EMBL/GenBank/DDBJ whole genome shotgun (WGS) entry which is preliminary data.</text>
</comment>
<dbReference type="InterPro" id="IPR029016">
    <property type="entry name" value="GAF-like_dom_sf"/>
</dbReference>
<proteinExistence type="predicted"/>
<dbReference type="SUPFAM" id="SSF55781">
    <property type="entry name" value="GAF domain-like"/>
    <property type="match status" value="1"/>
</dbReference>
<dbReference type="PANTHER" id="PTHR43102:SF2">
    <property type="entry name" value="GAF DOMAIN-CONTAINING PROTEIN"/>
    <property type="match status" value="1"/>
</dbReference>
<dbReference type="AlphaFoldDB" id="A0A848J186"/>
<keyword evidence="3" id="KW-1185">Reference proteome</keyword>